<reference evidence="6 7" key="1">
    <citation type="submission" date="2018-09" db="EMBL/GenBank/DDBJ databases">
        <title>The draft genome of Acinetobacter spp. strains.</title>
        <authorList>
            <person name="Qin J."/>
            <person name="Feng Y."/>
            <person name="Zong Z."/>
        </authorList>
    </citation>
    <scope>NUCLEOTIDE SEQUENCE [LARGE SCALE GENOMIC DNA]</scope>
    <source>
        <strain evidence="6 7">WCHAc060002</strain>
    </source>
</reference>
<dbReference type="EMBL" id="RAXZ01000001">
    <property type="protein sequence ID" value="RKG55744.1"/>
    <property type="molecule type" value="Genomic_DNA"/>
</dbReference>
<dbReference type="GO" id="GO:0046872">
    <property type="term" value="F:metal ion binding"/>
    <property type="evidence" value="ECO:0007669"/>
    <property type="project" value="UniProtKB-KW"/>
</dbReference>
<feature type="binding site" evidence="4">
    <location>
        <begin position="140"/>
        <end position="148"/>
    </location>
    <ligand>
        <name>ATP</name>
        <dbReference type="ChEBI" id="CHEBI:30616"/>
    </ligand>
</feature>
<dbReference type="PIRSF" id="PIRSF006806">
    <property type="entry name" value="FTHF_cligase"/>
    <property type="match status" value="1"/>
</dbReference>
<accession>A0A3A8GL10</accession>
<dbReference type="InterPro" id="IPR002698">
    <property type="entry name" value="FTHF_cligase"/>
</dbReference>
<dbReference type="RefSeq" id="WP_120366573.1">
    <property type="nucleotide sequence ID" value="NZ_RAXZ01000001.1"/>
</dbReference>
<keyword evidence="5" id="KW-0460">Magnesium</keyword>
<evidence type="ECO:0000256" key="5">
    <source>
        <dbReference type="RuleBase" id="RU361279"/>
    </source>
</evidence>
<gene>
    <name evidence="6" type="ORF">D7V64_01230</name>
</gene>
<evidence type="ECO:0000256" key="4">
    <source>
        <dbReference type="PIRSR" id="PIRSR006806-1"/>
    </source>
</evidence>
<dbReference type="AlphaFoldDB" id="A0A3A8GL10"/>
<dbReference type="SUPFAM" id="SSF100950">
    <property type="entry name" value="NagB/RpiA/CoA transferase-like"/>
    <property type="match status" value="1"/>
</dbReference>
<keyword evidence="3 4" id="KW-0067">ATP-binding</keyword>
<comment type="caution">
    <text evidence="6">The sequence shown here is derived from an EMBL/GenBank/DDBJ whole genome shotgun (WGS) entry which is preliminary data.</text>
</comment>
<dbReference type="Pfam" id="PF01812">
    <property type="entry name" value="5-FTHF_cyc-lig"/>
    <property type="match status" value="1"/>
</dbReference>
<sequence>MPEFCVDLKQLRKQLRQQRRGLNKFQQKQAEQASLNRLIRLAEFQHAQHIGIYLHAFGEIHTQKIIEYCFAHGKAVYLPLICNMNQRLQWVRISQHQFRTQRFAPHRLGMREPMRARGLHIGHLDLVLMPLLACDTAGTRIGMGGGFYDKTLASAIQRPFRLGLAHEFQLYKSYLKREKWDQPLDALLTPQRILHFKR</sequence>
<evidence type="ECO:0000256" key="3">
    <source>
        <dbReference type="ARBA" id="ARBA00022840"/>
    </source>
</evidence>
<proteinExistence type="inferred from homology"/>
<dbReference type="Gene3D" id="3.40.50.10420">
    <property type="entry name" value="NagB/RpiA/CoA transferase-like"/>
    <property type="match status" value="1"/>
</dbReference>
<protein>
    <recommendedName>
        <fullName evidence="5">5-formyltetrahydrofolate cyclo-ligase</fullName>
        <ecNumber evidence="5">6.3.3.2</ecNumber>
    </recommendedName>
</protein>
<dbReference type="PANTHER" id="PTHR23407:SF1">
    <property type="entry name" value="5-FORMYLTETRAHYDROFOLATE CYCLO-LIGASE"/>
    <property type="match status" value="1"/>
</dbReference>
<dbReference type="GO" id="GO:0035999">
    <property type="term" value="P:tetrahydrofolate interconversion"/>
    <property type="evidence" value="ECO:0007669"/>
    <property type="project" value="TreeGrafter"/>
</dbReference>
<comment type="similarity">
    <text evidence="1 5">Belongs to the 5-formyltetrahydrofolate cyclo-ligase family.</text>
</comment>
<comment type="cofactor">
    <cofactor evidence="5">
        <name>Mg(2+)</name>
        <dbReference type="ChEBI" id="CHEBI:18420"/>
    </cofactor>
</comment>
<dbReference type="GO" id="GO:0009396">
    <property type="term" value="P:folic acid-containing compound biosynthetic process"/>
    <property type="evidence" value="ECO:0007669"/>
    <property type="project" value="TreeGrafter"/>
</dbReference>
<evidence type="ECO:0000256" key="1">
    <source>
        <dbReference type="ARBA" id="ARBA00010638"/>
    </source>
</evidence>
<dbReference type="GO" id="GO:0030272">
    <property type="term" value="F:5-formyltetrahydrofolate cyclo-ligase activity"/>
    <property type="evidence" value="ECO:0007669"/>
    <property type="project" value="UniProtKB-EC"/>
</dbReference>
<dbReference type="Proteomes" id="UP000281084">
    <property type="component" value="Unassembled WGS sequence"/>
</dbReference>
<evidence type="ECO:0000313" key="6">
    <source>
        <dbReference type="EMBL" id="RKG55744.1"/>
    </source>
</evidence>
<feature type="binding site" evidence="4">
    <location>
        <position position="59"/>
    </location>
    <ligand>
        <name>substrate</name>
    </ligand>
</feature>
<dbReference type="GO" id="GO:0005524">
    <property type="term" value="F:ATP binding"/>
    <property type="evidence" value="ECO:0007669"/>
    <property type="project" value="UniProtKB-KW"/>
</dbReference>
<dbReference type="PANTHER" id="PTHR23407">
    <property type="entry name" value="ATPASE INHIBITOR/5-FORMYLTETRAHYDROFOLATE CYCLO-LIGASE"/>
    <property type="match status" value="1"/>
</dbReference>
<dbReference type="InterPro" id="IPR024185">
    <property type="entry name" value="FTHF_cligase-like_sf"/>
</dbReference>
<keyword evidence="6" id="KW-0436">Ligase</keyword>
<comment type="catalytic activity">
    <reaction evidence="5">
        <text>(6S)-5-formyl-5,6,7,8-tetrahydrofolate + ATP = (6R)-5,10-methenyltetrahydrofolate + ADP + phosphate</text>
        <dbReference type="Rhea" id="RHEA:10488"/>
        <dbReference type="ChEBI" id="CHEBI:30616"/>
        <dbReference type="ChEBI" id="CHEBI:43474"/>
        <dbReference type="ChEBI" id="CHEBI:57455"/>
        <dbReference type="ChEBI" id="CHEBI:57457"/>
        <dbReference type="ChEBI" id="CHEBI:456216"/>
        <dbReference type="EC" id="6.3.3.2"/>
    </reaction>
</comment>
<evidence type="ECO:0000313" key="7">
    <source>
        <dbReference type="Proteomes" id="UP000281084"/>
    </source>
</evidence>
<keyword evidence="2 4" id="KW-0547">Nucleotide-binding</keyword>
<name>A0A3A8GL10_9GAMM</name>
<dbReference type="NCBIfam" id="TIGR02727">
    <property type="entry name" value="MTHFS_bact"/>
    <property type="match status" value="1"/>
</dbReference>
<dbReference type="InterPro" id="IPR037171">
    <property type="entry name" value="NagB/RpiA_transferase-like"/>
</dbReference>
<feature type="binding site" evidence="4">
    <location>
        <position position="54"/>
    </location>
    <ligand>
        <name>substrate</name>
    </ligand>
</feature>
<organism evidence="6 7">
    <name type="scientific">Acinetobacter cumulans</name>
    <dbReference type="NCBI Taxonomy" id="2136182"/>
    <lineage>
        <taxon>Bacteria</taxon>
        <taxon>Pseudomonadati</taxon>
        <taxon>Pseudomonadota</taxon>
        <taxon>Gammaproteobacteria</taxon>
        <taxon>Moraxellales</taxon>
        <taxon>Moraxellaceae</taxon>
        <taxon>Acinetobacter</taxon>
    </lineage>
</organism>
<evidence type="ECO:0000256" key="2">
    <source>
        <dbReference type="ARBA" id="ARBA00022741"/>
    </source>
</evidence>
<keyword evidence="5" id="KW-0479">Metal-binding</keyword>
<dbReference type="EC" id="6.3.3.2" evidence="5"/>